<dbReference type="Proteomes" id="UP000831156">
    <property type="component" value="Chromosome 10"/>
</dbReference>
<dbReference type="EMBL" id="LT969433">
    <property type="protein sequence ID" value="SOV15019.1"/>
    <property type="molecule type" value="Genomic_DNA"/>
</dbReference>
<dbReference type="VEuPathDB" id="PlasmoDB:PGABG01_1025400"/>
<dbReference type="OrthoDB" id="368328at2759"/>
<dbReference type="Proteomes" id="UP000076004">
    <property type="component" value="Unassembled WGS sequence"/>
</dbReference>
<name>A0A151LL01_9APIC</name>
<dbReference type="KEGG" id="pgab:PGSY75_1027500"/>
<reference evidence="1 3" key="1">
    <citation type="journal article" date="2016" name="Nat. Commun.">
        <title>Genomes of cryptic chimpanzee Plasmodium species reveal key evolutionary events leading to human malaria.</title>
        <authorList>
            <person name="Sundararaman S.A."/>
            <person name="Plenderleith L.J."/>
            <person name="Liu W."/>
            <person name="Loy D.E."/>
            <person name="Learn G.H."/>
            <person name="Li Y."/>
            <person name="Shaw K.S."/>
            <person name="Ayouba A."/>
            <person name="Peeters M."/>
            <person name="Speede S."/>
            <person name="Shaw G.M."/>
            <person name="Bushman F.D."/>
            <person name="Brisson D."/>
            <person name="Rayner J.C."/>
            <person name="Sharp P.M."/>
            <person name="Hahn B.H."/>
        </authorList>
    </citation>
    <scope>NUCLEOTIDE SEQUENCE [LARGE SCALE GENOMIC DNA]</scope>
    <source>
        <strain evidence="1 3">SY75</strain>
    </source>
</reference>
<gene>
    <name evidence="2" type="ORF">PGABG01_1025400</name>
    <name evidence="1" type="ORF">PGSY75_1027500</name>
</gene>
<keyword evidence="4" id="KW-1185">Reference proteome</keyword>
<evidence type="ECO:0000313" key="4">
    <source>
        <dbReference type="Proteomes" id="UP000831156"/>
    </source>
</evidence>
<proteinExistence type="predicted"/>
<reference evidence="2" key="2">
    <citation type="submission" date="2016-09" db="EMBL/GenBank/DDBJ databases">
        <authorList>
            <consortium name="Pathogen Informatics"/>
            <person name="Sun Q."/>
            <person name="Inoue M."/>
        </authorList>
    </citation>
    <scope>NUCLEOTIDE SEQUENCE</scope>
</reference>
<organism evidence="1 3">
    <name type="scientific">Plasmodium gaboni</name>
    <dbReference type="NCBI Taxonomy" id="647221"/>
    <lineage>
        <taxon>Eukaryota</taxon>
        <taxon>Sar</taxon>
        <taxon>Alveolata</taxon>
        <taxon>Apicomplexa</taxon>
        <taxon>Aconoidasida</taxon>
        <taxon>Haemosporida</taxon>
        <taxon>Plasmodiidae</taxon>
        <taxon>Plasmodium</taxon>
        <taxon>Plasmodium (Laverania)</taxon>
    </lineage>
</organism>
<dbReference type="AlphaFoldDB" id="A0A151LL01"/>
<dbReference type="GeneID" id="29776638"/>
<sequence length="72" mass="8609">MAITAGKCCKYIRKYFTNGLKKNSLPYFMYCKNKPFLMNSKFVQKYKLDSVPKSVINRYVQDKRRLKNDDID</sequence>
<dbReference type="EMBL" id="LVLB01000011">
    <property type="protein sequence ID" value="KYN99653.1"/>
    <property type="molecule type" value="Genomic_DNA"/>
</dbReference>
<dbReference type="VEuPathDB" id="PlasmoDB:PGSY75_1027500"/>
<evidence type="ECO:0000313" key="1">
    <source>
        <dbReference type="EMBL" id="KYN99653.1"/>
    </source>
</evidence>
<protein>
    <submittedName>
        <fullName evidence="1">Uncharacterized protein</fullName>
    </submittedName>
</protein>
<evidence type="ECO:0000313" key="3">
    <source>
        <dbReference type="Proteomes" id="UP000076004"/>
    </source>
</evidence>
<dbReference type="RefSeq" id="XP_018641660.1">
    <property type="nucleotide sequence ID" value="XM_018786043.1"/>
</dbReference>
<accession>A0A151LL01</accession>
<evidence type="ECO:0000313" key="2">
    <source>
        <dbReference type="EMBL" id="SOV15019.1"/>
    </source>
</evidence>